<reference evidence="2" key="1">
    <citation type="submission" date="2024-06" db="EMBL/GenBank/DDBJ databases">
        <title>Streptomyces sp. strain HUAS MG91 genome sequences.</title>
        <authorList>
            <person name="Mo P."/>
        </authorList>
    </citation>
    <scope>NUCLEOTIDE SEQUENCE</scope>
    <source>
        <strain evidence="2">HUAS MG91</strain>
    </source>
</reference>
<proteinExistence type="predicted"/>
<dbReference type="InterPro" id="IPR031165">
    <property type="entry name" value="GNAT_YJDJ"/>
</dbReference>
<organism evidence="2">
    <name type="scientific">Streptomyces tabacisoli</name>
    <dbReference type="NCBI Taxonomy" id="3156398"/>
    <lineage>
        <taxon>Bacteria</taxon>
        <taxon>Bacillati</taxon>
        <taxon>Actinomycetota</taxon>
        <taxon>Actinomycetes</taxon>
        <taxon>Kitasatosporales</taxon>
        <taxon>Streptomycetaceae</taxon>
        <taxon>Streptomyces</taxon>
    </lineage>
</organism>
<evidence type="ECO:0000259" key="1">
    <source>
        <dbReference type="PROSITE" id="PS51729"/>
    </source>
</evidence>
<dbReference type="PROSITE" id="PS51729">
    <property type="entry name" value="GNAT_YJDJ"/>
    <property type="match status" value="1"/>
</dbReference>
<dbReference type="Gene3D" id="3.40.630.30">
    <property type="match status" value="1"/>
</dbReference>
<gene>
    <name evidence="2" type="ORF">ABII15_34475</name>
</gene>
<keyword evidence="2" id="KW-0808">Transferase</keyword>
<dbReference type="InterPro" id="IPR016181">
    <property type="entry name" value="Acyl_CoA_acyltransferase"/>
</dbReference>
<dbReference type="AlphaFoldDB" id="A0AAU8J4D4"/>
<dbReference type="RefSeq" id="WP_353946202.1">
    <property type="nucleotide sequence ID" value="NZ_CP159534.1"/>
</dbReference>
<name>A0AAU8J4D4_9ACTN</name>
<dbReference type="EC" id="2.3.1.-" evidence="2"/>
<dbReference type="Pfam" id="PF14542">
    <property type="entry name" value="Acetyltransf_CG"/>
    <property type="match status" value="1"/>
</dbReference>
<accession>A0AAU8J4D4</accession>
<sequence length="117" mass="12387">MSDIEIHDDRDAGFLRARAGGPDGDVAGYIQYFVLEEPRRALVPVHTVVEPAHEGKGIGGSLARELYATAAREAIAVAPLCPFVVQWAARHPGEAPAAPDALLDAAQAAVGDHPELW</sequence>
<protein>
    <submittedName>
        <fullName evidence="2">GNAT family N-acetyltransferase</fullName>
        <ecNumber evidence="2">2.3.1.-</ecNumber>
    </submittedName>
</protein>
<evidence type="ECO:0000313" key="2">
    <source>
        <dbReference type="EMBL" id="XCJ74766.1"/>
    </source>
</evidence>
<feature type="domain" description="N-acetyltransferase" evidence="1">
    <location>
        <begin position="7"/>
        <end position="103"/>
    </location>
</feature>
<dbReference type="GO" id="GO:0016746">
    <property type="term" value="F:acyltransferase activity"/>
    <property type="evidence" value="ECO:0007669"/>
    <property type="project" value="UniProtKB-KW"/>
</dbReference>
<keyword evidence="2" id="KW-0012">Acyltransferase</keyword>
<dbReference type="SUPFAM" id="SSF55729">
    <property type="entry name" value="Acyl-CoA N-acyltransferases (Nat)"/>
    <property type="match status" value="1"/>
</dbReference>
<dbReference type="KEGG" id="stac:ABII15_34475"/>
<dbReference type="EMBL" id="CP159534">
    <property type="protein sequence ID" value="XCJ74766.1"/>
    <property type="molecule type" value="Genomic_DNA"/>
</dbReference>